<accession>A0A369PRZ5</accession>
<name>A0A369PRZ5_9SPHI</name>
<proteinExistence type="predicted"/>
<comment type="caution">
    <text evidence="2">The sequence shown here is derived from an EMBL/GenBank/DDBJ whole genome shotgun (WGS) entry which is preliminary data.</text>
</comment>
<sequence length="100" mass="11322">MSKNFVKVEGGGHEGRGFHSPPTKPRFSLISKNRGLEPFYTINPYHICPMAFSSFLIMSMWITDPGDVVFCCGLFVSAMGLAPRPQPFNPVWWRITESNR</sequence>
<gene>
    <name evidence="2" type="ORF">DU508_23645</name>
</gene>
<keyword evidence="3" id="KW-1185">Reference proteome</keyword>
<dbReference type="EMBL" id="QPKV01000021">
    <property type="protein sequence ID" value="RDC54055.1"/>
    <property type="molecule type" value="Genomic_DNA"/>
</dbReference>
<evidence type="ECO:0000313" key="2">
    <source>
        <dbReference type="EMBL" id="RDC54055.1"/>
    </source>
</evidence>
<evidence type="ECO:0000313" key="3">
    <source>
        <dbReference type="Proteomes" id="UP000253961"/>
    </source>
</evidence>
<organism evidence="2 3">
    <name type="scientific">Pedobacter chinensis</name>
    <dbReference type="NCBI Taxonomy" id="2282421"/>
    <lineage>
        <taxon>Bacteria</taxon>
        <taxon>Pseudomonadati</taxon>
        <taxon>Bacteroidota</taxon>
        <taxon>Sphingobacteriia</taxon>
        <taxon>Sphingobacteriales</taxon>
        <taxon>Sphingobacteriaceae</taxon>
        <taxon>Pedobacter</taxon>
    </lineage>
</organism>
<reference evidence="2 3" key="1">
    <citation type="submission" date="2018-07" db="EMBL/GenBank/DDBJ databases">
        <title>Pedobacter sp. nov., isolated from soil.</title>
        <authorList>
            <person name="Zhou L.Y."/>
            <person name="Du Z.J."/>
        </authorList>
    </citation>
    <scope>NUCLEOTIDE SEQUENCE [LARGE SCALE GENOMIC DNA]</scope>
    <source>
        <strain evidence="2 3">JDX94</strain>
    </source>
</reference>
<evidence type="ECO:0000256" key="1">
    <source>
        <dbReference type="SAM" id="MobiDB-lite"/>
    </source>
</evidence>
<feature type="region of interest" description="Disordered" evidence="1">
    <location>
        <begin position="1"/>
        <end position="24"/>
    </location>
</feature>
<protein>
    <submittedName>
        <fullName evidence="2">Uncharacterized protein</fullName>
    </submittedName>
</protein>
<dbReference type="Proteomes" id="UP000253961">
    <property type="component" value="Unassembled WGS sequence"/>
</dbReference>
<dbReference type="AlphaFoldDB" id="A0A369PRZ5"/>